<gene>
    <name evidence="2" type="ORF">ACFVZC_17415</name>
</gene>
<proteinExistence type="predicted"/>
<protein>
    <submittedName>
        <fullName evidence="2">Uncharacterized protein</fullName>
    </submittedName>
</protein>
<comment type="caution">
    <text evidence="2">The sequence shown here is derived from an EMBL/GenBank/DDBJ whole genome shotgun (WGS) entry which is preliminary data.</text>
</comment>
<sequence length="112" mass="12142">MWSGSGWLTRGSVSREKEVHRTGAGDRRDLGELQIGGVNRIDGALHLRRSQAEILLERDGDRYEPHAYEQLTVAYHHVGDGEARLVQPPSSAGTPRSPGTEGCGATPTVSRP</sequence>
<evidence type="ECO:0000256" key="1">
    <source>
        <dbReference type="SAM" id="MobiDB-lite"/>
    </source>
</evidence>
<feature type="region of interest" description="Disordered" evidence="1">
    <location>
        <begin position="83"/>
        <end position="112"/>
    </location>
</feature>
<dbReference type="RefSeq" id="WP_388235549.1">
    <property type="nucleotide sequence ID" value="NZ_JBHVZQ010000013.1"/>
</dbReference>
<accession>A0ABW6Q7I7</accession>
<organism evidence="2 3">
    <name type="scientific">Streptomyces marokkonensis</name>
    <dbReference type="NCBI Taxonomy" id="324855"/>
    <lineage>
        <taxon>Bacteria</taxon>
        <taxon>Bacillati</taxon>
        <taxon>Actinomycetota</taxon>
        <taxon>Actinomycetes</taxon>
        <taxon>Kitasatosporales</taxon>
        <taxon>Streptomycetaceae</taxon>
        <taxon>Streptomyces</taxon>
    </lineage>
</organism>
<feature type="region of interest" description="Disordered" evidence="1">
    <location>
        <begin position="1"/>
        <end position="30"/>
    </location>
</feature>
<reference evidence="2 3" key="1">
    <citation type="submission" date="2024-09" db="EMBL/GenBank/DDBJ databases">
        <title>The Natural Products Discovery Center: Release of the First 8490 Sequenced Strains for Exploring Actinobacteria Biosynthetic Diversity.</title>
        <authorList>
            <person name="Kalkreuter E."/>
            <person name="Kautsar S.A."/>
            <person name="Yang D."/>
            <person name="Bader C.D."/>
            <person name="Teijaro C.N."/>
            <person name="Fluegel L."/>
            <person name="Davis C.M."/>
            <person name="Simpson J.R."/>
            <person name="Lauterbach L."/>
            <person name="Steele A.D."/>
            <person name="Gui C."/>
            <person name="Meng S."/>
            <person name="Li G."/>
            <person name="Viehrig K."/>
            <person name="Ye F."/>
            <person name="Su P."/>
            <person name="Kiefer A.F."/>
            <person name="Nichols A."/>
            <person name="Cepeda A.J."/>
            <person name="Yan W."/>
            <person name="Fan B."/>
            <person name="Jiang Y."/>
            <person name="Adhikari A."/>
            <person name="Zheng C.-J."/>
            <person name="Schuster L."/>
            <person name="Cowan T.M."/>
            <person name="Smanski M.J."/>
            <person name="Chevrette M.G."/>
            <person name="De Carvalho L.P.S."/>
            <person name="Shen B."/>
        </authorList>
    </citation>
    <scope>NUCLEOTIDE SEQUENCE [LARGE SCALE GENOMIC DNA]</scope>
    <source>
        <strain evidence="2 3">NPDC058328</strain>
    </source>
</reference>
<evidence type="ECO:0000313" key="3">
    <source>
        <dbReference type="Proteomes" id="UP001601627"/>
    </source>
</evidence>
<keyword evidence="3" id="KW-1185">Reference proteome</keyword>
<feature type="compositionally biased region" description="Basic and acidic residues" evidence="1">
    <location>
        <begin position="13"/>
        <end position="30"/>
    </location>
</feature>
<dbReference type="EMBL" id="JBHVZQ010000013">
    <property type="protein sequence ID" value="MFF1275168.1"/>
    <property type="molecule type" value="Genomic_DNA"/>
</dbReference>
<dbReference type="Proteomes" id="UP001601627">
    <property type="component" value="Unassembled WGS sequence"/>
</dbReference>
<evidence type="ECO:0000313" key="2">
    <source>
        <dbReference type="EMBL" id="MFF1275168.1"/>
    </source>
</evidence>
<name>A0ABW6Q7I7_9ACTN</name>